<accession>A0A1W1BG65</accession>
<dbReference type="InterPro" id="IPR011014">
    <property type="entry name" value="MscS_channel_TM-2"/>
</dbReference>
<dbReference type="InterPro" id="IPR049142">
    <property type="entry name" value="MS_channel_1st"/>
</dbReference>
<dbReference type="InterPro" id="IPR045042">
    <property type="entry name" value="YnaI-like"/>
</dbReference>
<evidence type="ECO:0000259" key="10">
    <source>
        <dbReference type="Pfam" id="PF21088"/>
    </source>
</evidence>
<gene>
    <name evidence="11" type="ORF">MNB_SM-4-152</name>
</gene>
<reference evidence="11" key="1">
    <citation type="submission" date="2016-10" db="EMBL/GenBank/DDBJ databases">
        <authorList>
            <person name="de Groot N.N."/>
        </authorList>
    </citation>
    <scope>NUCLEOTIDE SEQUENCE</scope>
</reference>
<evidence type="ECO:0000313" key="11">
    <source>
        <dbReference type="EMBL" id="SFV52469.1"/>
    </source>
</evidence>
<dbReference type="SUPFAM" id="SSF82689">
    <property type="entry name" value="Mechanosensitive channel protein MscS (YggB), C-terminal domain"/>
    <property type="match status" value="1"/>
</dbReference>
<dbReference type="AlphaFoldDB" id="A0A1W1BG65"/>
<evidence type="ECO:0000259" key="8">
    <source>
        <dbReference type="Pfam" id="PF00924"/>
    </source>
</evidence>
<keyword evidence="6 7" id="KW-0472">Membrane</keyword>
<evidence type="ECO:0000256" key="5">
    <source>
        <dbReference type="ARBA" id="ARBA00022989"/>
    </source>
</evidence>
<protein>
    <submittedName>
        <fullName evidence="11">Small-conductance mechanosensitive channel</fullName>
    </submittedName>
</protein>
<feature type="transmembrane region" description="Helical" evidence="7">
    <location>
        <begin position="350"/>
        <end position="368"/>
    </location>
</feature>
<feature type="domain" description="Mechanosensitive ion channel MscS C-terminal" evidence="9">
    <location>
        <begin position="444"/>
        <end position="558"/>
    </location>
</feature>
<dbReference type="EMBL" id="FPHF01000018">
    <property type="protein sequence ID" value="SFV52469.1"/>
    <property type="molecule type" value="Genomic_DNA"/>
</dbReference>
<name>A0A1W1BG65_9ZZZZ</name>
<keyword evidence="4 7" id="KW-0812">Transmembrane</keyword>
<feature type="transmembrane region" description="Helical" evidence="7">
    <location>
        <begin position="201"/>
        <end position="222"/>
    </location>
</feature>
<dbReference type="InterPro" id="IPR049278">
    <property type="entry name" value="MS_channel_C"/>
</dbReference>
<feature type="domain" description="Mechanosensitive ion channel transmembrane helices 2/3" evidence="10">
    <location>
        <begin position="328"/>
        <end position="369"/>
    </location>
</feature>
<dbReference type="Pfam" id="PF21082">
    <property type="entry name" value="MS_channel_3rd"/>
    <property type="match status" value="1"/>
</dbReference>
<dbReference type="InterPro" id="IPR006685">
    <property type="entry name" value="MscS_channel_2nd"/>
</dbReference>
<evidence type="ECO:0000256" key="1">
    <source>
        <dbReference type="ARBA" id="ARBA00004651"/>
    </source>
</evidence>
<evidence type="ECO:0000256" key="2">
    <source>
        <dbReference type="ARBA" id="ARBA00008017"/>
    </source>
</evidence>
<keyword evidence="3" id="KW-1003">Cell membrane</keyword>
<feature type="transmembrane region" description="Helical" evidence="7">
    <location>
        <begin position="255"/>
        <end position="272"/>
    </location>
</feature>
<dbReference type="PANTHER" id="PTHR43634">
    <property type="entry name" value="OW CONDUCTANCE MECHANOSENSITIVE CHANNEL"/>
    <property type="match status" value="1"/>
</dbReference>
<dbReference type="GO" id="GO:0055085">
    <property type="term" value="P:transmembrane transport"/>
    <property type="evidence" value="ECO:0007669"/>
    <property type="project" value="InterPro"/>
</dbReference>
<dbReference type="InterPro" id="IPR023408">
    <property type="entry name" value="MscS_beta-dom_sf"/>
</dbReference>
<dbReference type="InterPro" id="IPR010920">
    <property type="entry name" value="LSM_dom_sf"/>
</dbReference>
<dbReference type="Gene3D" id="1.10.287.1260">
    <property type="match status" value="1"/>
</dbReference>
<feature type="domain" description="Mechanosensitive ion channel MscS" evidence="8">
    <location>
        <begin position="370"/>
        <end position="436"/>
    </location>
</feature>
<dbReference type="GO" id="GO:0005886">
    <property type="term" value="C:plasma membrane"/>
    <property type="evidence" value="ECO:0007669"/>
    <property type="project" value="UniProtKB-SubCell"/>
</dbReference>
<comment type="subcellular location">
    <subcellularLocation>
        <location evidence="1">Cell membrane</location>
        <topology evidence="1">Multi-pass membrane protein</topology>
    </subcellularLocation>
</comment>
<evidence type="ECO:0000259" key="9">
    <source>
        <dbReference type="Pfam" id="PF21082"/>
    </source>
</evidence>
<keyword evidence="5 7" id="KW-1133">Transmembrane helix</keyword>
<evidence type="ECO:0000256" key="3">
    <source>
        <dbReference type="ARBA" id="ARBA00022475"/>
    </source>
</evidence>
<dbReference type="InterPro" id="IPR011066">
    <property type="entry name" value="MscS_channel_C_sf"/>
</dbReference>
<evidence type="ECO:0000256" key="6">
    <source>
        <dbReference type="ARBA" id="ARBA00023136"/>
    </source>
</evidence>
<evidence type="ECO:0000256" key="4">
    <source>
        <dbReference type="ARBA" id="ARBA00022692"/>
    </source>
</evidence>
<dbReference type="Pfam" id="PF21088">
    <property type="entry name" value="MS_channel_1st"/>
    <property type="match status" value="1"/>
</dbReference>
<dbReference type="SUPFAM" id="SSF50182">
    <property type="entry name" value="Sm-like ribonucleoproteins"/>
    <property type="match status" value="1"/>
</dbReference>
<proteinExistence type="inferred from homology"/>
<feature type="transmembrane region" description="Helical" evidence="7">
    <location>
        <begin position="284"/>
        <end position="304"/>
    </location>
</feature>
<dbReference type="Gene3D" id="2.30.30.60">
    <property type="match status" value="1"/>
</dbReference>
<feature type="transmembrane region" description="Helical" evidence="7">
    <location>
        <begin position="177"/>
        <end position="195"/>
    </location>
</feature>
<feature type="transmembrane region" description="Helical" evidence="7">
    <location>
        <begin position="325"/>
        <end position="344"/>
    </location>
</feature>
<organism evidence="11">
    <name type="scientific">hydrothermal vent metagenome</name>
    <dbReference type="NCBI Taxonomy" id="652676"/>
    <lineage>
        <taxon>unclassified sequences</taxon>
        <taxon>metagenomes</taxon>
        <taxon>ecological metagenomes</taxon>
    </lineage>
</organism>
<dbReference type="Gene3D" id="3.30.70.100">
    <property type="match status" value="1"/>
</dbReference>
<evidence type="ECO:0000256" key="7">
    <source>
        <dbReference type="SAM" id="Phobius"/>
    </source>
</evidence>
<dbReference type="SUPFAM" id="SSF82861">
    <property type="entry name" value="Mechanosensitive channel protein MscS (YggB), transmembrane region"/>
    <property type="match status" value="1"/>
</dbReference>
<comment type="similarity">
    <text evidence="2">Belongs to the MscS (TC 1.A.23) family.</text>
</comment>
<dbReference type="PANTHER" id="PTHR43634:SF2">
    <property type="entry name" value="LOW CONDUCTANCE MECHANOSENSITIVE CHANNEL YNAI"/>
    <property type="match status" value="1"/>
</dbReference>
<sequence>MTESNATQESIASLLKVQNTLYEKSVNTIMSNKSRFINNIEQYENEIFSLKKVKSINIRAGNKFAVLRDEVALKIYLILRSQNRMLKAVLLALDSDSIEEYEEKLNVIVTNNQQEVQVYFQKDYIHILELDTQSKILQLTKENIHELSVLQAVNADLVGYIYKFSTKMYRLNKYSKYHLISVAIYINSLGVVEALNPILEVYGLSVIKLISMLLLILIIYFLRKVVYVSLERYILKVDLLSAYSVEISQKIKGPIELLIIIININMLIYVYLDFSSIEIISRLFNMVYGFFFTLLFYKIVNTVAKVKLSNTTGEKGTIKNDLVNVGIKIINFMILLIGLLIMLFYAGVNLTAVLSGLGIGGFAVAFAAKDTISNFFGTLSILFSDVFSQGDWIEIDGHQGVVVEIGLRVTTIRTFDNALIAIPNGTFASKDVKNWDKRILGRRIKMHIGVKYDSKSKDIKSAIEEIRVMLDKHPSIATKATKYSHHNERTHTAKLVSKDDLEGVKNNLLVYLDEFSDSSINILVYCFSKSVKWAEWLETKEDVMHKIMAILETNNLEFAFPSLSIYNEK</sequence>
<dbReference type="Pfam" id="PF00924">
    <property type="entry name" value="MS_channel_2nd"/>
    <property type="match status" value="1"/>
</dbReference>